<dbReference type="AlphaFoldDB" id="A0A9J6AKN9"/>
<dbReference type="Proteomes" id="UP000824120">
    <property type="component" value="Chromosome 2"/>
</dbReference>
<sequence>MAAIAGGLVVILGGDEGVEGIVQSFLSGFPQRSVFPAKNSVFWFDKAIDSGISPVRLLKERSIAAFAGIFFANYGDTKPDNLFEEKFKLTCRIASSNIVGMRFDCLAKQSFKEG</sequence>
<accession>A0A9J6AKN9</accession>
<dbReference type="OrthoDB" id="1766922at2759"/>
<proteinExistence type="predicted"/>
<comment type="caution">
    <text evidence="1">The sequence shown here is derived from an EMBL/GenBank/DDBJ whole genome shotgun (WGS) entry which is preliminary data.</text>
</comment>
<reference evidence="1 2" key="1">
    <citation type="submission" date="2020-09" db="EMBL/GenBank/DDBJ databases">
        <title>De no assembly of potato wild relative species, Solanum commersonii.</title>
        <authorList>
            <person name="Cho K."/>
        </authorList>
    </citation>
    <scope>NUCLEOTIDE SEQUENCE [LARGE SCALE GENOMIC DNA]</scope>
    <source>
        <strain evidence="1">LZ3.2</strain>
        <tissue evidence="1">Leaf</tissue>
    </source>
</reference>
<organism evidence="1 2">
    <name type="scientific">Solanum commersonii</name>
    <name type="common">Commerson's wild potato</name>
    <name type="synonym">Commerson's nightshade</name>
    <dbReference type="NCBI Taxonomy" id="4109"/>
    <lineage>
        <taxon>Eukaryota</taxon>
        <taxon>Viridiplantae</taxon>
        <taxon>Streptophyta</taxon>
        <taxon>Embryophyta</taxon>
        <taxon>Tracheophyta</taxon>
        <taxon>Spermatophyta</taxon>
        <taxon>Magnoliopsida</taxon>
        <taxon>eudicotyledons</taxon>
        <taxon>Gunneridae</taxon>
        <taxon>Pentapetalae</taxon>
        <taxon>asterids</taxon>
        <taxon>lamiids</taxon>
        <taxon>Solanales</taxon>
        <taxon>Solanaceae</taxon>
        <taxon>Solanoideae</taxon>
        <taxon>Solaneae</taxon>
        <taxon>Solanum</taxon>
    </lineage>
</organism>
<gene>
    <name evidence="1" type="ORF">H5410_010424</name>
</gene>
<keyword evidence="2" id="KW-1185">Reference proteome</keyword>
<name>A0A9J6AKN9_SOLCO</name>
<evidence type="ECO:0000313" key="2">
    <source>
        <dbReference type="Proteomes" id="UP000824120"/>
    </source>
</evidence>
<protein>
    <submittedName>
        <fullName evidence="1">Uncharacterized protein</fullName>
    </submittedName>
</protein>
<evidence type="ECO:0000313" key="1">
    <source>
        <dbReference type="EMBL" id="KAG5625206.1"/>
    </source>
</evidence>
<dbReference type="EMBL" id="JACXVP010000002">
    <property type="protein sequence ID" value="KAG5625206.1"/>
    <property type="molecule type" value="Genomic_DNA"/>
</dbReference>